<dbReference type="PANTHER" id="PTHR42985:SF47">
    <property type="entry name" value="INTEGRAL MEMBRANE TRANSPORT PROTEIN"/>
    <property type="match status" value="1"/>
</dbReference>
<evidence type="ECO:0000256" key="2">
    <source>
        <dbReference type="ARBA" id="ARBA00006434"/>
    </source>
</evidence>
<dbReference type="PANTHER" id="PTHR42985">
    <property type="entry name" value="SODIUM-COUPLED MONOCARBOXYLATE TRANSPORTER"/>
    <property type="match status" value="1"/>
</dbReference>
<dbReference type="InterPro" id="IPR001734">
    <property type="entry name" value="Na/solute_symporter"/>
</dbReference>
<keyword evidence="5" id="KW-0812">Transmembrane</keyword>
<proteinExistence type="inferred from homology"/>
<keyword evidence="3" id="KW-0813">Transport</keyword>
<keyword evidence="6" id="KW-1133">Transmembrane helix</keyword>
<dbReference type="Pfam" id="PF00474">
    <property type="entry name" value="SSF"/>
    <property type="match status" value="1"/>
</dbReference>
<evidence type="ECO:0000256" key="6">
    <source>
        <dbReference type="ARBA" id="ARBA00022989"/>
    </source>
</evidence>
<keyword evidence="8" id="KW-0406">Ion transport</keyword>
<dbReference type="GO" id="GO:0005886">
    <property type="term" value="C:plasma membrane"/>
    <property type="evidence" value="ECO:0007669"/>
    <property type="project" value="UniProtKB-SubCell"/>
</dbReference>
<evidence type="ECO:0000256" key="9">
    <source>
        <dbReference type="ARBA" id="ARBA00023136"/>
    </source>
</evidence>
<reference evidence="12" key="2">
    <citation type="submission" date="2021-09" db="EMBL/GenBank/DDBJ databases">
        <authorList>
            <person name="Gilroy R."/>
        </authorList>
    </citation>
    <scope>NUCLEOTIDE SEQUENCE</scope>
    <source>
        <strain evidence="12">4100</strain>
    </source>
</reference>
<protein>
    <submittedName>
        <fullName evidence="12">Sodium:solute symporter</fullName>
    </submittedName>
</protein>
<keyword evidence="9" id="KW-0472">Membrane</keyword>
<keyword evidence="10" id="KW-0739">Sodium transport</keyword>
<dbReference type="Proteomes" id="UP000711407">
    <property type="component" value="Unassembled WGS sequence"/>
</dbReference>
<dbReference type="PROSITE" id="PS50283">
    <property type="entry name" value="NA_SOLUT_SYMP_3"/>
    <property type="match status" value="1"/>
</dbReference>
<dbReference type="EMBL" id="DYXT01000019">
    <property type="protein sequence ID" value="HJE38734.1"/>
    <property type="molecule type" value="Genomic_DNA"/>
</dbReference>
<dbReference type="Gene3D" id="1.20.1730.10">
    <property type="entry name" value="Sodium/glucose cotransporter"/>
    <property type="match status" value="1"/>
</dbReference>
<gene>
    <name evidence="12" type="ORF">K8V47_03090</name>
</gene>
<reference evidence="12" key="1">
    <citation type="journal article" date="2021" name="PeerJ">
        <title>Extensive microbial diversity within the chicken gut microbiome revealed by metagenomics and culture.</title>
        <authorList>
            <person name="Gilroy R."/>
            <person name="Ravi A."/>
            <person name="Getino M."/>
            <person name="Pursley I."/>
            <person name="Horton D.L."/>
            <person name="Alikhan N.F."/>
            <person name="Baker D."/>
            <person name="Gharbi K."/>
            <person name="Hall N."/>
            <person name="Watson M."/>
            <person name="Adriaenssens E.M."/>
            <person name="Foster-Nyarko E."/>
            <person name="Jarju S."/>
            <person name="Secka A."/>
            <person name="Antonio M."/>
            <person name="Oren A."/>
            <person name="Chaudhuri R.R."/>
            <person name="La Ragione R."/>
            <person name="Hildebrand F."/>
            <person name="Pallen M.J."/>
        </authorList>
    </citation>
    <scope>NUCLEOTIDE SEQUENCE</scope>
    <source>
        <strain evidence="12">4100</strain>
    </source>
</reference>
<evidence type="ECO:0000256" key="5">
    <source>
        <dbReference type="ARBA" id="ARBA00022692"/>
    </source>
</evidence>
<evidence type="ECO:0000313" key="12">
    <source>
        <dbReference type="EMBL" id="HJE38734.1"/>
    </source>
</evidence>
<evidence type="ECO:0000256" key="8">
    <source>
        <dbReference type="ARBA" id="ARBA00023065"/>
    </source>
</evidence>
<dbReference type="InterPro" id="IPR051163">
    <property type="entry name" value="Sodium:Solute_Symporter_SSF"/>
</dbReference>
<comment type="caution">
    <text evidence="12">The sequence shown here is derived from an EMBL/GenBank/DDBJ whole genome shotgun (WGS) entry which is preliminary data.</text>
</comment>
<dbReference type="AlphaFoldDB" id="A0A4Q0U9N9"/>
<evidence type="ECO:0000256" key="11">
    <source>
        <dbReference type="RuleBase" id="RU362091"/>
    </source>
</evidence>
<organism evidence="12 13">
    <name type="scientific">Candidatus Amulumruptor caecigallinarius</name>
    <dbReference type="NCBI Taxonomy" id="2109911"/>
    <lineage>
        <taxon>Bacteria</taxon>
        <taxon>Pseudomonadati</taxon>
        <taxon>Bacteroidota</taxon>
        <taxon>Bacteroidia</taxon>
        <taxon>Bacteroidales</taxon>
        <taxon>Muribaculaceae</taxon>
        <taxon>Candidatus Amulumruptor</taxon>
    </lineage>
</organism>
<accession>A0A4Q0U9N9</accession>
<evidence type="ECO:0000256" key="10">
    <source>
        <dbReference type="ARBA" id="ARBA00023201"/>
    </source>
</evidence>
<keyword evidence="4" id="KW-1003">Cell membrane</keyword>
<evidence type="ECO:0000256" key="1">
    <source>
        <dbReference type="ARBA" id="ARBA00004651"/>
    </source>
</evidence>
<dbReference type="GO" id="GO:0006814">
    <property type="term" value="P:sodium ion transport"/>
    <property type="evidence" value="ECO:0007669"/>
    <property type="project" value="UniProtKB-KW"/>
</dbReference>
<sequence length="490" mass="53784">MSPVVVILVIAAYFALLFLLSWVSSRGGTNQTFFTGGRRNPWPLVAIAMIGASISGVTFISVPGMVVGKGYSYLQMVLGFVVGYMLISAVLLPLFYRRNLSSIYGYLNERFGVLTHRTGAWFFFISKMLGASVRFFVVCAVLQMLVFGPLGIPFYVNVAASVGLIGLYTMIGGVKSLIFTDLLNSFCLVGSVVLCIIYIGDSLGLDFAGMTQAVVEHPTSRIFMFDDPKSGLYFWKQFVAGIFLSIACNGLDQDLMQRNLGCKGSRHAQKNLMLMAFMQIGVILLFLSLGTLMVMYVEHHPSLHIPEKTDDLFGMVATSDGMPWIVGLLFVVGLISASYTNAGSALTAMTTSFTIDILRREHADERTLTRTRKMVHLSMTAAMAVVIVVFYYLAHEDAISAVYTLASYTYGPLLGLFALGLLSRRVVDDRMVPVACISAPLLSWALQWWLKAQFGYELGFELLLVNAAFTVVLSLIPLRGARKADMAEIS</sequence>
<dbReference type="GO" id="GO:0015293">
    <property type="term" value="F:symporter activity"/>
    <property type="evidence" value="ECO:0007669"/>
    <property type="project" value="TreeGrafter"/>
</dbReference>
<evidence type="ECO:0000256" key="4">
    <source>
        <dbReference type="ARBA" id="ARBA00022475"/>
    </source>
</evidence>
<dbReference type="CDD" id="cd10326">
    <property type="entry name" value="SLC5sbd_NIS-like"/>
    <property type="match status" value="1"/>
</dbReference>
<evidence type="ECO:0000256" key="3">
    <source>
        <dbReference type="ARBA" id="ARBA00022448"/>
    </source>
</evidence>
<evidence type="ECO:0000313" key="13">
    <source>
        <dbReference type="Proteomes" id="UP000711407"/>
    </source>
</evidence>
<dbReference type="InterPro" id="IPR038377">
    <property type="entry name" value="Na/Glc_symporter_sf"/>
</dbReference>
<comment type="similarity">
    <text evidence="2 11">Belongs to the sodium:solute symporter (SSF) (TC 2.A.21) family.</text>
</comment>
<evidence type="ECO:0000256" key="7">
    <source>
        <dbReference type="ARBA" id="ARBA00023053"/>
    </source>
</evidence>
<comment type="subcellular location">
    <subcellularLocation>
        <location evidence="1">Cell membrane</location>
        <topology evidence="1">Multi-pass membrane protein</topology>
    </subcellularLocation>
</comment>
<keyword evidence="7" id="KW-0915">Sodium</keyword>
<name>A0A4Q0U9N9_9BACT</name>